<dbReference type="Proteomes" id="UP000184520">
    <property type="component" value="Unassembled WGS sequence"/>
</dbReference>
<dbReference type="EMBL" id="FQWD01000008">
    <property type="protein sequence ID" value="SHH28098.1"/>
    <property type="molecule type" value="Genomic_DNA"/>
</dbReference>
<keyword evidence="3" id="KW-1185">Reference proteome</keyword>
<evidence type="ECO:0000313" key="2">
    <source>
        <dbReference type="EMBL" id="SHH28098.1"/>
    </source>
</evidence>
<gene>
    <name evidence="2" type="ORF">SAMN05216361_4180</name>
</gene>
<dbReference type="STRING" id="634436.SAMN05216361_4180"/>
<evidence type="ECO:0000259" key="1">
    <source>
        <dbReference type="Pfam" id="PF00248"/>
    </source>
</evidence>
<dbReference type="CDD" id="cd19094">
    <property type="entry name" value="AKR_Tas-like"/>
    <property type="match status" value="1"/>
</dbReference>
<feature type="domain" description="NADP-dependent oxidoreductase" evidence="1">
    <location>
        <begin position="16"/>
        <end position="342"/>
    </location>
</feature>
<protein>
    <submittedName>
        <fullName evidence="2">Predicted oxidoreductase</fullName>
    </submittedName>
</protein>
<dbReference type="OrthoDB" id="9772407at2"/>
<dbReference type="PANTHER" id="PTHR43364:SF17">
    <property type="entry name" value="ALDO KETO REDUCTASE"/>
    <property type="match status" value="1"/>
</dbReference>
<dbReference type="SUPFAM" id="SSF51430">
    <property type="entry name" value="NAD(P)-linked oxidoreductase"/>
    <property type="match status" value="1"/>
</dbReference>
<proteinExistence type="predicted"/>
<dbReference type="Pfam" id="PF00248">
    <property type="entry name" value="Aldo_ket_red"/>
    <property type="match status" value="1"/>
</dbReference>
<accession>A0A1M5RPR2</accession>
<dbReference type="Gene3D" id="3.20.20.100">
    <property type="entry name" value="NADP-dependent oxidoreductase domain"/>
    <property type="match status" value="1"/>
</dbReference>
<dbReference type="InterPro" id="IPR050523">
    <property type="entry name" value="AKR_Detox_Biosynth"/>
</dbReference>
<dbReference type="RefSeq" id="WP_073325119.1">
    <property type="nucleotide sequence ID" value="NZ_FQWD01000008.1"/>
</dbReference>
<name>A0A1M5RPR2_9ALTE</name>
<dbReference type="AlphaFoldDB" id="A0A1M5RPR2"/>
<dbReference type="InterPro" id="IPR023210">
    <property type="entry name" value="NADP_OxRdtase_dom"/>
</dbReference>
<organism evidence="2 3">
    <name type="scientific">Marisediminitalea aggregata</name>
    <dbReference type="NCBI Taxonomy" id="634436"/>
    <lineage>
        <taxon>Bacteria</taxon>
        <taxon>Pseudomonadati</taxon>
        <taxon>Pseudomonadota</taxon>
        <taxon>Gammaproteobacteria</taxon>
        <taxon>Alteromonadales</taxon>
        <taxon>Alteromonadaceae</taxon>
        <taxon>Marisediminitalea</taxon>
    </lineage>
</organism>
<reference evidence="3" key="1">
    <citation type="submission" date="2016-11" db="EMBL/GenBank/DDBJ databases">
        <authorList>
            <person name="Varghese N."/>
            <person name="Submissions S."/>
        </authorList>
    </citation>
    <scope>NUCLEOTIDE SEQUENCE [LARGE SCALE GENOMIC DNA]</scope>
    <source>
        <strain evidence="3">CGMCC 1.8995</strain>
    </source>
</reference>
<evidence type="ECO:0000313" key="3">
    <source>
        <dbReference type="Proteomes" id="UP000184520"/>
    </source>
</evidence>
<dbReference type="PANTHER" id="PTHR43364">
    <property type="entry name" value="NADH-SPECIFIC METHYLGLYOXAL REDUCTASE-RELATED"/>
    <property type="match status" value="1"/>
</dbReference>
<dbReference type="InterPro" id="IPR036812">
    <property type="entry name" value="NAD(P)_OxRdtase_dom_sf"/>
</dbReference>
<sequence>MQYELLGSSDLRVSRVCLGTMTFGIQNTQQDANEQLDWALDQGINFIDTAEMYPIPPNEQTYADTERFIGNWLAANPQKRQDIVLMTKIAGSGIRYIREGSEISAATIEQAIDASLQRLQTDYIDVYQLHWPNRTSPHFAKHWPWRTNPRNTDVAKERAGMRDIVQGIGKAIDSGKIRHWGLSDDTPWGIHTYLNLCEELGVPKPVSIQNEFSLLHAKDWPYLIETCAFEDVAYLPWSPLATGMLSGKYLNDERPKGSRWTFVQRQGLFRNTETAHEATARYVEVAQRARITPSQLALAWVNLVPGVTSTIIGGTTLEQLKENVQAFDMTLSDDTLRQIQQVMKRYPMPF</sequence>